<feature type="compositionally biased region" description="Basic residues" evidence="1">
    <location>
        <begin position="37"/>
        <end position="61"/>
    </location>
</feature>
<name>A0ABW8ECR4_STRT5</name>
<evidence type="ECO:0000256" key="1">
    <source>
        <dbReference type="SAM" id="MobiDB-lite"/>
    </source>
</evidence>
<evidence type="ECO:0000313" key="2">
    <source>
        <dbReference type="EMBL" id="MFJ2821019.1"/>
    </source>
</evidence>
<comment type="caution">
    <text evidence="2">The sequence shown here is derived from an EMBL/GenBank/DDBJ whole genome shotgun (WGS) entry which is preliminary data.</text>
</comment>
<accession>A0ABW8ECR4</accession>
<feature type="compositionally biased region" description="Gly residues" evidence="1">
    <location>
        <begin position="1"/>
        <end position="17"/>
    </location>
</feature>
<feature type="region of interest" description="Disordered" evidence="1">
    <location>
        <begin position="1"/>
        <end position="66"/>
    </location>
</feature>
<sequence>MSGRPGGLRDGGRGLAGPAGREGRSEAVPASVGGFGRGHRRRAGAVRQTLRVRRPGRRRTRPVSARAFDPAGLHAARLYRVRSDAFAYTGPYADVTSST</sequence>
<reference evidence="2 3" key="1">
    <citation type="submission" date="2024-10" db="EMBL/GenBank/DDBJ databases">
        <title>The Natural Products Discovery Center: Release of the First 8490 Sequenced Strains for Exploring Actinobacteria Biosynthetic Diversity.</title>
        <authorList>
            <person name="Kalkreuter E."/>
            <person name="Kautsar S.A."/>
            <person name="Yang D."/>
            <person name="Bader C.D."/>
            <person name="Teijaro C.N."/>
            <person name="Fluegel L."/>
            <person name="Davis C.M."/>
            <person name="Simpson J.R."/>
            <person name="Lauterbach L."/>
            <person name="Steele A.D."/>
            <person name="Gui C."/>
            <person name="Meng S."/>
            <person name="Li G."/>
            <person name="Viehrig K."/>
            <person name="Ye F."/>
            <person name="Su P."/>
            <person name="Kiefer A.F."/>
            <person name="Nichols A."/>
            <person name="Cepeda A.J."/>
            <person name="Yan W."/>
            <person name="Fan B."/>
            <person name="Jiang Y."/>
            <person name="Adhikari A."/>
            <person name="Zheng C.-J."/>
            <person name="Schuster L."/>
            <person name="Cowan T.M."/>
            <person name="Smanski M.J."/>
            <person name="Chevrette M.G."/>
            <person name="De Carvalho L.P.S."/>
            <person name="Shen B."/>
        </authorList>
    </citation>
    <scope>NUCLEOTIDE SEQUENCE [LARGE SCALE GENOMIC DNA]</scope>
    <source>
        <strain evidence="2 3">NPDC087220</strain>
    </source>
</reference>
<gene>
    <name evidence="2" type="ORF">ACIO7M_07910</name>
</gene>
<organism evidence="2 3">
    <name type="scientific">Streptomyces toxytricini</name>
    <name type="common">Actinomyces toxytricini</name>
    <dbReference type="NCBI Taxonomy" id="67369"/>
    <lineage>
        <taxon>Bacteria</taxon>
        <taxon>Bacillati</taxon>
        <taxon>Actinomycetota</taxon>
        <taxon>Actinomycetes</taxon>
        <taxon>Kitasatosporales</taxon>
        <taxon>Streptomycetaceae</taxon>
        <taxon>Streptomyces</taxon>
    </lineage>
</organism>
<dbReference type="EMBL" id="JBIUYY010000003">
    <property type="protein sequence ID" value="MFJ2821019.1"/>
    <property type="molecule type" value="Genomic_DNA"/>
</dbReference>
<dbReference type="RefSeq" id="WP_402378630.1">
    <property type="nucleotide sequence ID" value="NZ_JBIUYY010000003.1"/>
</dbReference>
<protein>
    <submittedName>
        <fullName evidence="2">Uncharacterized protein</fullName>
    </submittedName>
</protein>
<evidence type="ECO:0000313" key="3">
    <source>
        <dbReference type="Proteomes" id="UP001617351"/>
    </source>
</evidence>
<keyword evidence="3" id="KW-1185">Reference proteome</keyword>
<dbReference type="Proteomes" id="UP001617351">
    <property type="component" value="Unassembled WGS sequence"/>
</dbReference>
<proteinExistence type="predicted"/>